<dbReference type="RefSeq" id="WP_042629564.1">
    <property type="nucleotide sequence ID" value="NZ_CP002581.1"/>
</dbReference>
<organism evidence="3 4">
    <name type="scientific">Burkholderia plantarii</name>
    <dbReference type="NCBI Taxonomy" id="41899"/>
    <lineage>
        <taxon>Bacteria</taxon>
        <taxon>Pseudomonadati</taxon>
        <taxon>Pseudomonadota</taxon>
        <taxon>Betaproteobacteria</taxon>
        <taxon>Burkholderiales</taxon>
        <taxon>Burkholderiaceae</taxon>
        <taxon>Burkholderia</taxon>
    </lineage>
</organism>
<dbReference type="AlphaFoldDB" id="A0A0B6SDC0"/>
<keyword evidence="4" id="KW-1185">Reference proteome</keyword>
<dbReference type="SMART" id="SM00880">
    <property type="entry name" value="CHAD"/>
    <property type="match status" value="1"/>
</dbReference>
<dbReference type="Proteomes" id="UP000031838">
    <property type="component" value="Chromosome 2"/>
</dbReference>
<reference evidence="3 4" key="2">
    <citation type="journal article" date="2016" name="Appl. Microbiol. Biotechnol.">
        <title>Mutations improving production and secretion of extracellular lipase by Burkholderia glumae PG1.</title>
        <authorList>
            <person name="Knapp A."/>
            <person name="Voget S."/>
            <person name="Gao R."/>
            <person name="Zaburannyi N."/>
            <person name="Krysciak D."/>
            <person name="Breuer M."/>
            <person name="Hauer B."/>
            <person name="Streit W.R."/>
            <person name="Muller R."/>
            <person name="Daniel R."/>
            <person name="Jaeger K.E."/>
        </authorList>
    </citation>
    <scope>NUCLEOTIDE SEQUENCE [LARGE SCALE GENOMIC DNA]</scope>
    <source>
        <strain evidence="3 4">PG1</strain>
    </source>
</reference>
<evidence type="ECO:0000256" key="1">
    <source>
        <dbReference type="SAM" id="MobiDB-lite"/>
    </source>
</evidence>
<sequence>MTRVLEIVLGLPLPGGGVPASRRRGAARAVRDFGAELVRAWRICPPVRMKRGHERVTIRPLALADAVPDAAGWIAWHEAGVSGESTMAVRATAFAPGVAVRDRLDLPSSGTAGGRADGDGADDHKEDERASRIRRALAEGAVHGCEIEAPADEAGRPSVAAAAVMAERAEAGAARTVPAAIEGGDAPAEPSPTPSTEPAAAPARASFRFECERRRGRWQRGDRAPVELTLDDLTWRTTAGAGRHCELRLAVADPGDAAGRIAALHALFDAARELSGAGPAFLKPASLVDLACAGRLPDHDDGPGYAASIELGRLHTQREALFVLGTNVAAQWLGNDAGVRDSNDPEYVHQMRVALRRLRTLMRLFEDFTDETYRDAFAADMKWLGTQLGVVRDWDVSVSETLPGLAGADTDIAGAPGWAATLDAAARQRDIARGELRQAVASSRYARLVLGWIEWLCVLSLGSDDDATRKQRRSLRRHATKRVDRLFARLYGAPKLTSLDPAERHRVRIDAKRLRYALEFFASISSRSTRDRLVKRVSRVQGTLGDANDAQVALHHLERLSAPPEQLGFARGYGAAAQRYAAIAAEAQLRRLWRPKIRAARGGRR</sequence>
<dbReference type="KEGG" id="bgp:BGL_2c21700"/>
<gene>
    <name evidence="3" type="ORF">BGL_2c21700</name>
</gene>
<feature type="region of interest" description="Disordered" evidence="1">
    <location>
        <begin position="104"/>
        <end position="129"/>
    </location>
</feature>
<evidence type="ECO:0000259" key="2">
    <source>
        <dbReference type="PROSITE" id="PS51708"/>
    </source>
</evidence>
<dbReference type="EMBL" id="CP002581">
    <property type="protein sequence ID" value="AJK50231.1"/>
    <property type="molecule type" value="Genomic_DNA"/>
</dbReference>
<feature type="compositionally biased region" description="Basic and acidic residues" evidence="1">
    <location>
        <begin position="116"/>
        <end position="129"/>
    </location>
</feature>
<dbReference type="PANTHER" id="PTHR39339">
    <property type="entry name" value="SLR1444 PROTEIN"/>
    <property type="match status" value="1"/>
</dbReference>
<feature type="domain" description="CHAD" evidence="2">
    <location>
        <begin position="314"/>
        <end position="598"/>
    </location>
</feature>
<evidence type="ECO:0000313" key="4">
    <source>
        <dbReference type="Proteomes" id="UP000031838"/>
    </source>
</evidence>
<dbReference type="InterPro" id="IPR038186">
    <property type="entry name" value="CHAD_dom_sf"/>
</dbReference>
<dbReference type="Pfam" id="PF05235">
    <property type="entry name" value="CHAD"/>
    <property type="match status" value="1"/>
</dbReference>
<dbReference type="PANTHER" id="PTHR39339:SF1">
    <property type="entry name" value="CHAD DOMAIN-CONTAINING PROTEIN"/>
    <property type="match status" value="1"/>
</dbReference>
<reference evidence="4" key="1">
    <citation type="submission" date="2011-03" db="EMBL/GenBank/DDBJ databases">
        <authorList>
            <person name="Voget S."/>
            <person name="Streit W.R."/>
            <person name="Jaeger K.E."/>
            <person name="Daniel R."/>
        </authorList>
    </citation>
    <scope>NUCLEOTIDE SEQUENCE [LARGE SCALE GENOMIC DNA]</scope>
    <source>
        <strain evidence="4">PG1</strain>
    </source>
</reference>
<evidence type="ECO:0000313" key="3">
    <source>
        <dbReference type="EMBL" id="AJK50231.1"/>
    </source>
</evidence>
<name>A0A0B6SDC0_BURPL</name>
<dbReference type="HOGENOM" id="CLU_491504_0_0_4"/>
<protein>
    <recommendedName>
        <fullName evidence="2">CHAD domain-containing protein</fullName>
    </recommendedName>
</protein>
<feature type="region of interest" description="Disordered" evidence="1">
    <location>
        <begin position="182"/>
        <end position="204"/>
    </location>
</feature>
<dbReference type="Gene3D" id="1.40.20.10">
    <property type="entry name" value="CHAD domain"/>
    <property type="match status" value="1"/>
</dbReference>
<accession>A0A0B6SDC0</accession>
<dbReference type="InterPro" id="IPR007899">
    <property type="entry name" value="CHAD_dom"/>
</dbReference>
<dbReference type="PROSITE" id="PS51708">
    <property type="entry name" value="CHAD"/>
    <property type="match status" value="1"/>
</dbReference>
<proteinExistence type="predicted"/>